<comment type="subcellular location">
    <subcellularLocation>
        <location evidence="1">Cell membrane</location>
        <topology evidence="1">Multi-pass membrane protein</topology>
    </subcellularLocation>
</comment>
<proteinExistence type="predicted"/>
<feature type="transmembrane region" description="Helical" evidence="7">
    <location>
        <begin position="158"/>
        <end position="181"/>
    </location>
</feature>
<evidence type="ECO:0000313" key="10">
    <source>
        <dbReference type="Proteomes" id="UP000051922"/>
    </source>
</evidence>
<dbReference type="STRING" id="1423783.FC50_GL001547"/>
<evidence type="ECO:0000256" key="7">
    <source>
        <dbReference type="SAM" id="Phobius"/>
    </source>
</evidence>
<evidence type="ECO:0000256" key="3">
    <source>
        <dbReference type="ARBA" id="ARBA00022475"/>
    </source>
</evidence>
<evidence type="ECO:0000256" key="4">
    <source>
        <dbReference type="ARBA" id="ARBA00022692"/>
    </source>
</evidence>
<dbReference type="SUPFAM" id="SSF103473">
    <property type="entry name" value="MFS general substrate transporter"/>
    <property type="match status" value="1"/>
</dbReference>
<evidence type="ECO:0000256" key="1">
    <source>
        <dbReference type="ARBA" id="ARBA00004651"/>
    </source>
</evidence>
<dbReference type="OrthoDB" id="212436at2"/>
<evidence type="ECO:0000256" key="2">
    <source>
        <dbReference type="ARBA" id="ARBA00022448"/>
    </source>
</evidence>
<reference evidence="9 10" key="1">
    <citation type="journal article" date="2015" name="Genome Announc.">
        <title>Expanding the biotechnology potential of lactobacilli through comparative genomics of 213 strains and associated genera.</title>
        <authorList>
            <person name="Sun Z."/>
            <person name="Harris H.M."/>
            <person name="McCann A."/>
            <person name="Guo C."/>
            <person name="Argimon S."/>
            <person name="Zhang W."/>
            <person name="Yang X."/>
            <person name="Jeffery I.B."/>
            <person name="Cooney J.C."/>
            <person name="Kagawa T.F."/>
            <person name="Liu W."/>
            <person name="Song Y."/>
            <person name="Salvetti E."/>
            <person name="Wrobel A."/>
            <person name="Rasinkangas P."/>
            <person name="Parkhill J."/>
            <person name="Rea M.C."/>
            <person name="O'Sullivan O."/>
            <person name="Ritari J."/>
            <person name="Douillard F.P."/>
            <person name="Paul Ross R."/>
            <person name="Yang R."/>
            <person name="Briner A.E."/>
            <person name="Felis G.E."/>
            <person name="de Vos W.M."/>
            <person name="Barrangou R."/>
            <person name="Klaenhammer T.R."/>
            <person name="Caufield P.W."/>
            <person name="Cui Y."/>
            <person name="Zhang H."/>
            <person name="O'Toole P.W."/>
        </authorList>
    </citation>
    <scope>NUCLEOTIDE SEQUENCE [LARGE SCALE GENOMIC DNA]</scope>
    <source>
        <strain evidence="9 10">DSM 15945</strain>
    </source>
</reference>
<keyword evidence="3" id="KW-1003">Cell membrane</keyword>
<dbReference type="PATRIC" id="fig|1423783.4.peg.1589"/>
<dbReference type="InterPro" id="IPR011701">
    <property type="entry name" value="MFS"/>
</dbReference>
<feature type="transmembrane region" description="Helical" evidence="7">
    <location>
        <begin position="99"/>
        <end position="116"/>
    </location>
</feature>
<sequence length="382" mass="40873">MRRYSSLFFLVMFLIGTDTFLVSPLLPTLSRLFGISTAVSGWLVSAYALGYAGFAVISGPISDQHDRKQILLYGLAGFAVSTALCGVATSFWLMLLFRFLAGVAAAFVTPQVWASIPDVVEPKQIVKVMGYATAGLSVAQLVGIPIGSYLAAGSWHTPFFVIAGAAVLLMVVCWQALPALPSQHAHIGFWRTYKQVIGNHKAVSYLAAYFVFQTGSFTAITFISTWFTRDFGLTLTGVGTAMIGIGAGNLLGSLLSGYWAKKVSFTRALALSFVALIVLYIGLTFSPSFIVSEIMVTTVYVFNGLIFPLLMTTLQQTVANARSTMSSLANAAMYLGETMAGGIGGLLFNAWGFTGIAWFAAIVIAFGGMLYWYHGALNTTAS</sequence>
<dbReference type="InterPro" id="IPR050189">
    <property type="entry name" value="MFS_Efflux_Transporters"/>
</dbReference>
<feature type="transmembrane region" description="Helical" evidence="7">
    <location>
        <begin position="233"/>
        <end position="252"/>
    </location>
</feature>
<keyword evidence="2" id="KW-0813">Transport</keyword>
<keyword evidence="6 7" id="KW-0472">Membrane</keyword>
<dbReference type="GO" id="GO:0005886">
    <property type="term" value="C:plasma membrane"/>
    <property type="evidence" value="ECO:0007669"/>
    <property type="project" value="UniProtKB-SubCell"/>
</dbReference>
<feature type="transmembrane region" description="Helical" evidence="7">
    <location>
        <begin position="128"/>
        <end position="152"/>
    </location>
</feature>
<feature type="transmembrane region" description="Helical" evidence="7">
    <location>
        <begin position="202"/>
        <end position="227"/>
    </location>
</feature>
<dbReference type="EMBL" id="AZFJ01000052">
    <property type="protein sequence ID" value="KRL85388.1"/>
    <property type="molecule type" value="Genomic_DNA"/>
</dbReference>
<keyword evidence="5 7" id="KW-1133">Transmembrane helix</keyword>
<dbReference type="PROSITE" id="PS50850">
    <property type="entry name" value="MFS"/>
    <property type="match status" value="1"/>
</dbReference>
<dbReference type="Pfam" id="PF07690">
    <property type="entry name" value="MFS_1"/>
    <property type="match status" value="1"/>
</dbReference>
<feature type="transmembrane region" description="Helical" evidence="7">
    <location>
        <begin position="331"/>
        <end position="350"/>
    </location>
</feature>
<dbReference type="PANTHER" id="PTHR43124:SF3">
    <property type="entry name" value="CHLORAMPHENICOL EFFLUX PUMP RV0191"/>
    <property type="match status" value="1"/>
</dbReference>
<name>A0A0R1TVY1_9LACO</name>
<accession>A0A0R1TVY1</accession>
<feature type="transmembrane region" description="Helical" evidence="7">
    <location>
        <begin position="356"/>
        <end position="373"/>
    </location>
</feature>
<dbReference type="Gene3D" id="1.20.1250.20">
    <property type="entry name" value="MFS general substrate transporter like domains"/>
    <property type="match status" value="1"/>
</dbReference>
<evidence type="ECO:0000256" key="5">
    <source>
        <dbReference type="ARBA" id="ARBA00022989"/>
    </source>
</evidence>
<evidence type="ECO:0000259" key="8">
    <source>
        <dbReference type="PROSITE" id="PS50850"/>
    </source>
</evidence>
<dbReference type="InterPro" id="IPR036259">
    <property type="entry name" value="MFS_trans_sf"/>
</dbReference>
<protein>
    <submittedName>
        <fullName evidence="9">Transporter protein (Transporter, major facilitator superfamily mfs 1)</fullName>
    </submittedName>
</protein>
<dbReference type="RefSeq" id="WP_056956857.1">
    <property type="nucleotide sequence ID" value="NZ_AZFJ01000052.1"/>
</dbReference>
<dbReference type="AlphaFoldDB" id="A0A0R1TVY1"/>
<dbReference type="GO" id="GO:0022857">
    <property type="term" value="F:transmembrane transporter activity"/>
    <property type="evidence" value="ECO:0007669"/>
    <property type="project" value="InterPro"/>
</dbReference>
<feature type="transmembrane region" description="Helical" evidence="7">
    <location>
        <begin position="264"/>
        <end position="283"/>
    </location>
</feature>
<dbReference type="InterPro" id="IPR020846">
    <property type="entry name" value="MFS_dom"/>
</dbReference>
<organism evidence="9 10">
    <name type="scientific">Lacticaseibacillus pantheris DSM 15945 = JCM 12539 = NBRC 106106</name>
    <dbReference type="NCBI Taxonomy" id="1423783"/>
    <lineage>
        <taxon>Bacteria</taxon>
        <taxon>Bacillati</taxon>
        <taxon>Bacillota</taxon>
        <taxon>Bacilli</taxon>
        <taxon>Lactobacillales</taxon>
        <taxon>Lactobacillaceae</taxon>
        <taxon>Lacticaseibacillus</taxon>
    </lineage>
</organism>
<dbReference type="PANTHER" id="PTHR43124">
    <property type="entry name" value="PURINE EFFLUX PUMP PBUE"/>
    <property type="match status" value="1"/>
</dbReference>
<feature type="transmembrane region" description="Helical" evidence="7">
    <location>
        <begin position="32"/>
        <end position="58"/>
    </location>
</feature>
<evidence type="ECO:0000256" key="6">
    <source>
        <dbReference type="ARBA" id="ARBA00023136"/>
    </source>
</evidence>
<evidence type="ECO:0000313" key="9">
    <source>
        <dbReference type="EMBL" id="KRL85388.1"/>
    </source>
</evidence>
<comment type="caution">
    <text evidence="9">The sequence shown here is derived from an EMBL/GenBank/DDBJ whole genome shotgun (WGS) entry which is preliminary data.</text>
</comment>
<keyword evidence="4 7" id="KW-0812">Transmembrane</keyword>
<feature type="transmembrane region" description="Helical" evidence="7">
    <location>
        <begin position="289"/>
        <end position="310"/>
    </location>
</feature>
<feature type="transmembrane region" description="Helical" evidence="7">
    <location>
        <begin position="7"/>
        <end position="26"/>
    </location>
</feature>
<gene>
    <name evidence="9" type="ORF">FC50_GL001547</name>
</gene>
<dbReference type="CDD" id="cd17324">
    <property type="entry name" value="MFS_NepI_like"/>
    <property type="match status" value="1"/>
</dbReference>
<feature type="domain" description="Major facilitator superfamily (MFS) profile" evidence="8">
    <location>
        <begin position="4"/>
        <end position="382"/>
    </location>
</feature>
<keyword evidence="10" id="KW-1185">Reference proteome</keyword>
<feature type="transmembrane region" description="Helical" evidence="7">
    <location>
        <begin position="70"/>
        <end position="93"/>
    </location>
</feature>
<dbReference type="Proteomes" id="UP000051922">
    <property type="component" value="Unassembled WGS sequence"/>
</dbReference>